<evidence type="ECO:0000256" key="1">
    <source>
        <dbReference type="ARBA" id="ARBA00023015"/>
    </source>
</evidence>
<dbReference type="Gene3D" id="1.10.357.10">
    <property type="entry name" value="Tetracycline Repressor, domain 2"/>
    <property type="match status" value="1"/>
</dbReference>
<accession>A0A6L3UYZ5</accession>
<dbReference type="PANTHER" id="PTHR47506">
    <property type="entry name" value="TRANSCRIPTIONAL REGULATORY PROTEIN"/>
    <property type="match status" value="1"/>
</dbReference>
<dbReference type="SUPFAM" id="SSF48498">
    <property type="entry name" value="Tetracyclin repressor-like, C-terminal domain"/>
    <property type="match status" value="1"/>
</dbReference>
<organism evidence="6 7">
    <name type="scientific">Cytobacillus depressus</name>
    <dbReference type="NCBI Taxonomy" id="1602942"/>
    <lineage>
        <taxon>Bacteria</taxon>
        <taxon>Bacillati</taxon>
        <taxon>Bacillota</taxon>
        <taxon>Bacilli</taxon>
        <taxon>Bacillales</taxon>
        <taxon>Bacillaceae</taxon>
        <taxon>Cytobacillus</taxon>
    </lineage>
</organism>
<dbReference type="Proteomes" id="UP000481030">
    <property type="component" value="Unassembled WGS sequence"/>
</dbReference>
<protein>
    <submittedName>
        <fullName evidence="6">TetR/AcrR family transcriptional regulator</fullName>
    </submittedName>
</protein>
<evidence type="ECO:0000313" key="6">
    <source>
        <dbReference type="EMBL" id="KAB2328628.1"/>
    </source>
</evidence>
<keyword evidence="2 4" id="KW-0238">DNA-binding</keyword>
<dbReference type="PROSITE" id="PS01081">
    <property type="entry name" value="HTH_TETR_1"/>
    <property type="match status" value="1"/>
</dbReference>
<dbReference type="InterPro" id="IPR036271">
    <property type="entry name" value="Tet_transcr_reg_TetR-rel_C_sf"/>
</dbReference>
<name>A0A6L3UYZ5_9BACI</name>
<feature type="DNA-binding region" description="H-T-H motif" evidence="4">
    <location>
        <begin position="34"/>
        <end position="53"/>
    </location>
</feature>
<dbReference type="OrthoDB" id="9814703at2"/>
<dbReference type="EMBL" id="WBOS01000026">
    <property type="protein sequence ID" value="KAB2328628.1"/>
    <property type="molecule type" value="Genomic_DNA"/>
</dbReference>
<dbReference type="AlphaFoldDB" id="A0A6L3UYZ5"/>
<dbReference type="InterPro" id="IPR001647">
    <property type="entry name" value="HTH_TetR"/>
</dbReference>
<keyword evidence="3" id="KW-0804">Transcription</keyword>
<dbReference type="PANTHER" id="PTHR47506:SF6">
    <property type="entry name" value="HTH-TYPE TRANSCRIPTIONAL REPRESSOR NEMR"/>
    <property type="match status" value="1"/>
</dbReference>
<evidence type="ECO:0000256" key="4">
    <source>
        <dbReference type="PROSITE-ProRule" id="PRU00335"/>
    </source>
</evidence>
<evidence type="ECO:0000256" key="2">
    <source>
        <dbReference type="ARBA" id="ARBA00023125"/>
    </source>
</evidence>
<reference evidence="6 7" key="1">
    <citation type="journal article" date="2016" name="Antonie Van Leeuwenhoek">
        <title>Bacillus depressus sp. nov., isolated from soil of a sunflower field.</title>
        <authorList>
            <person name="Wei X."/>
            <person name="Xin D."/>
            <person name="Xin Y."/>
            <person name="Zhang H."/>
            <person name="Wang T."/>
            <person name="Zhang J."/>
        </authorList>
    </citation>
    <scope>NUCLEOTIDE SEQUENCE [LARGE SCALE GENOMIC DNA]</scope>
    <source>
        <strain evidence="6 7">BZ1</strain>
    </source>
</reference>
<dbReference type="Gene3D" id="1.10.10.60">
    <property type="entry name" value="Homeodomain-like"/>
    <property type="match status" value="1"/>
</dbReference>
<dbReference type="InterPro" id="IPR041612">
    <property type="entry name" value="YfiR_C"/>
</dbReference>
<dbReference type="PROSITE" id="PS50977">
    <property type="entry name" value="HTH_TETR_2"/>
    <property type="match status" value="1"/>
</dbReference>
<sequence>MPPIVSDEYKQKRKQQILDSALICFARKGFQAATIDEIVKHSGISKGAIYNYFKSKDEIYLALMTEQTETNNARILNEIGEFQTASEKLNYVFELYKGMDPYEKDRKKIIVVHYEFTLHSSRDEEINKILKVRGSKFFLKLIMDIIKEGQSSGEFRADIDLLVVANMFWTVIDGAMIHTIVNDEFPYEKVIENYQRMIMSFLEK</sequence>
<dbReference type="GO" id="GO:0003677">
    <property type="term" value="F:DNA binding"/>
    <property type="evidence" value="ECO:0007669"/>
    <property type="project" value="UniProtKB-UniRule"/>
</dbReference>
<gene>
    <name evidence="6" type="ORF">F7731_24705</name>
</gene>
<dbReference type="RefSeq" id="WP_151537436.1">
    <property type="nucleotide sequence ID" value="NZ_WBOS01000026.1"/>
</dbReference>
<keyword evidence="1" id="KW-0805">Transcription regulation</keyword>
<evidence type="ECO:0000313" key="7">
    <source>
        <dbReference type="Proteomes" id="UP000481030"/>
    </source>
</evidence>
<proteinExistence type="predicted"/>
<dbReference type="PRINTS" id="PR00455">
    <property type="entry name" value="HTHTETR"/>
</dbReference>
<comment type="caution">
    <text evidence="6">The sequence shown here is derived from an EMBL/GenBank/DDBJ whole genome shotgun (WGS) entry which is preliminary data.</text>
</comment>
<dbReference type="InterPro" id="IPR009057">
    <property type="entry name" value="Homeodomain-like_sf"/>
</dbReference>
<evidence type="ECO:0000256" key="3">
    <source>
        <dbReference type="ARBA" id="ARBA00023163"/>
    </source>
</evidence>
<keyword evidence="7" id="KW-1185">Reference proteome</keyword>
<evidence type="ECO:0000259" key="5">
    <source>
        <dbReference type="PROSITE" id="PS50977"/>
    </source>
</evidence>
<dbReference type="InterPro" id="IPR023772">
    <property type="entry name" value="DNA-bd_HTH_TetR-type_CS"/>
</dbReference>
<feature type="domain" description="HTH tetR-type" evidence="5">
    <location>
        <begin position="11"/>
        <end position="71"/>
    </location>
</feature>
<dbReference type="Pfam" id="PF00440">
    <property type="entry name" value="TetR_N"/>
    <property type="match status" value="1"/>
</dbReference>
<dbReference type="SUPFAM" id="SSF46689">
    <property type="entry name" value="Homeodomain-like"/>
    <property type="match status" value="1"/>
</dbReference>
<dbReference type="Pfam" id="PF17922">
    <property type="entry name" value="TetR_C_17"/>
    <property type="match status" value="1"/>
</dbReference>